<protein>
    <submittedName>
        <fullName evidence="1">Putative Ig</fullName>
    </submittedName>
</protein>
<sequence length="175" mass="19464">MRQRVILDTGPLVALINRREQFHHWTKEQFSYELDGGNTGLASQMSNNAKELLNYFSVLVGGKLLSSELIAYGHLEGEYIYYPISRSPRYFGGSSGRGRVGFGNAQSAIVEGIIYQLTTTCFEGGDLYLKRALKNIQLHGNSRPVSVNTVDKLIDVFQVAQIKSIPSPVAKVTMY</sequence>
<organism evidence="1 2">
    <name type="scientific">Crocosphaera watsonii WH 0401</name>
    <dbReference type="NCBI Taxonomy" id="555881"/>
    <lineage>
        <taxon>Bacteria</taxon>
        <taxon>Bacillati</taxon>
        <taxon>Cyanobacteriota</taxon>
        <taxon>Cyanophyceae</taxon>
        <taxon>Oscillatoriophycideae</taxon>
        <taxon>Chroococcales</taxon>
        <taxon>Aphanothecaceae</taxon>
        <taxon>Crocosphaera</taxon>
    </lineage>
</organism>
<evidence type="ECO:0000313" key="1">
    <source>
        <dbReference type="EMBL" id="CCQ59976.1"/>
    </source>
</evidence>
<dbReference type="EMBL" id="CAQM01000070">
    <property type="protein sequence ID" value="CCQ59976.1"/>
    <property type="molecule type" value="Genomic_DNA"/>
</dbReference>
<dbReference type="RefSeq" id="WP_021834510.1">
    <property type="nucleotide sequence ID" value="NZ_CAQM01000070.1"/>
</dbReference>
<dbReference type="Proteomes" id="UP000018198">
    <property type="component" value="Unassembled WGS sequence"/>
</dbReference>
<proteinExistence type="predicted"/>
<name>T2J4A6_CROWT</name>
<reference evidence="1 2" key="2">
    <citation type="submission" date="2013-09" db="EMBL/GenBank/DDBJ databases">
        <title>Whole genome comparison of six Crocosphaera watsonii strains with differing phenotypes.</title>
        <authorList>
            <person name="Bench S.R."/>
            <person name="Heller P."/>
            <person name="Frank I."/>
            <person name="Arciniega M."/>
            <person name="Shilova I.N."/>
            <person name="Zehr J.P."/>
        </authorList>
    </citation>
    <scope>NUCLEOTIDE SEQUENCE [LARGE SCALE GENOMIC DNA]</scope>
    <source>
        <strain evidence="1 2">WH 0401</strain>
    </source>
</reference>
<accession>T2J4A6</accession>
<gene>
    <name evidence="1" type="ORF">CWATWH0401_4412</name>
</gene>
<comment type="caution">
    <text evidence="1">The sequence shown here is derived from an EMBL/GenBank/DDBJ whole genome shotgun (WGS) entry which is preliminary data.</text>
</comment>
<reference evidence="1 2" key="1">
    <citation type="submission" date="2013-01" db="EMBL/GenBank/DDBJ databases">
        <authorList>
            <person name="Bench S."/>
        </authorList>
    </citation>
    <scope>NUCLEOTIDE SEQUENCE [LARGE SCALE GENOMIC DNA]</scope>
    <source>
        <strain evidence="1 2">WH 0401</strain>
    </source>
</reference>
<evidence type="ECO:0000313" key="2">
    <source>
        <dbReference type="Proteomes" id="UP000018198"/>
    </source>
</evidence>
<dbReference type="AlphaFoldDB" id="T2J4A6"/>